<evidence type="ECO:0000256" key="1">
    <source>
        <dbReference type="ARBA" id="ARBA00004370"/>
    </source>
</evidence>
<dbReference type="Proteomes" id="UP001202134">
    <property type="component" value="Unassembled WGS sequence"/>
</dbReference>
<protein>
    <submittedName>
        <fullName evidence="4">Beta-lactamase family protein</fullName>
    </submittedName>
</protein>
<comment type="caution">
    <text evidence="4">The sequence shown here is derived from an EMBL/GenBank/DDBJ whole genome shotgun (WGS) entry which is preliminary data.</text>
</comment>
<dbReference type="SUPFAM" id="SSF56601">
    <property type="entry name" value="beta-lactamase/transpeptidase-like"/>
    <property type="match status" value="1"/>
</dbReference>
<keyword evidence="5" id="KW-1185">Reference proteome</keyword>
<comment type="subcellular location">
    <subcellularLocation>
        <location evidence="1">Membrane</location>
    </subcellularLocation>
</comment>
<evidence type="ECO:0000313" key="4">
    <source>
        <dbReference type="EMBL" id="MCL1044754.1"/>
    </source>
</evidence>
<reference evidence="4 5" key="1">
    <citation type="submission" date="2022-01" db="EMBL/GenBank/DDBJ databases">
        <title>Whole genome-based taxonomy of the Shewanellaceae.</title>
        <authorList>
            <person name="Martin-Rodriguez A.J."/>
        </authorList>
    </citation>
    <scope>NUCLEOTIDE SEQUENCE [LARGE SCALE GENOMIC DNA]</scope>
    <source>
        <strain evidence="4 5">DSM 24955</strain>
    </source>
</reference>
<evidence type="ECO:0000313" key="5">
    <source>
        <dbReference type="Proteomes" id="UP001202134"/>
    </source>
</evidence>
<name>A0ABT0KM08_9GAMM</name>
<organism evidence="4 5">
    <name type="scientific">Shewanella electrodiphila</name>
    <dbReference type="NCBI Taxonomy" id="934143"/>
    <lineage>
        <taxon>Bacteria</taxon>
        <taxon>Pseudomonadati</taxon>
        <taxon>Pseudomonadota</taxon>
        <taxon>Gammaproteobacteria</taxon>
        <taxon>Alteromonadales</taxon>
        <taxon>Shewanellaceae</taxon>
        <taxon>Shewanella</taxon>
    </lineage>
</organism>
<dbReference type="Gene3D" id="3.40.710.10">
    <property type="entry name" value="DD-peptidase/beta-lactamase superfamily"/>
    <property type="match status" value="1"/>
</dbReference>
<accession>A0ABT0KM08</accession>
<dbReference type="EMBL" id="JAKIKU010000002">
    <property type="protein sequence ID" value="MCL1044754.1"/>
    <property type="molecule type" value="Genomic_DNA"/>
</dbReference>
<dbReference type="InterPro" id="IPR012338">
    <property type="entry name" value="Beta-lactam/transpept-like"/>
</dbReference>
<keyword evidence="2" id="KW-0472">Membrane</keyword>
<dbReference type="InterPro" id="IPR050491">
    <property type="entry name" value="AmpC-like"/>
</dbReference>
<sequence length="364" mass="40088">MIIVRLTKIIVFITIFLAICGCQSDDNSTIKTGLKGTLQETLDIALDTNLSDSEAGLTMMVVQNGVIKYQRSKGLANKKNALPINYETGFRLASISKTFTAVATMLLFEQGLLLLDDSILQYLPELSPDWQDITIHHLLSHQSGIPDFANDLNAQKILPNGINNQNILSYFITHSRLEFEPGTNGDYSNTGYVLLAEIINRVSGLTFADYLNQHIFVPMDMQNSYVLDESAFIRQTDALNHANTTDIFGEEFHATGTAGQVSSLEDMHKFLSGLISNDIVAADTLDLMLARHTPSLAGSENSYGYGAFISPTSDVYHHSGGNDGFRTFFVVNPDKNAYIIFLGNGGDSLPDYKYLTELAGQFLE</sequence>
<gene>
    <name evidence="4" type="ORF">L2737_05350</name>
</gene>
<dbReference type="InterPro" id="IPR001466">
    <property type="entry name" value="Beta-lactam-related"/>
</dbReference>
<dbReference type="PANTHER" id="PTHR46825:SF11">
    <property type="entry name" value="PENICILLIN-BINDING PROTEIN 4"/>
    <property type="match status" value="1"/>
</dbReference>
<dbReference type="PANTHER" id="PTHR46825">
    <property type="entry name" value="D-ALANYL-D-ALANINE-CARBOXYPEPTIDASE/ENDOPEPTIDASE AMPH"/>
    <property type="match status" value="1"/>
</dbReference>
<feature type="domain" description="Beta-lactamase-related" evidence="3">
    <location>
        <begin position="54"/>
        <end position="359"/>
    </location>
</feature>
<proteinExistence type="predicted"/>
<dbReference type="Pfam" id="PF00144">
    <property type="entry name" value="Beta-lactamase"/>
    <property type="match status" value="1"/>
</dbReference>
<dbReference type="RefSeq" id="WP_248955010.1">
    <property type="nucleotide sequence ID" value="NZ_JAKIKU010000002.1"/>
</dbReference>
<dbReference type="PROSITE" id="PS51257">
    <property type="entry name" value="PROKAR_LIPOPROTEIN"/>
    <property type="match status" value="1"/>
</dbReference>
<evidence type="ECO:0000259" key="3">
    <source>
        <dbReference type="Pfam" id="PF00144"/>
    </source>
</evidence>
<evidence type="ECO:0000256" key="2">
    <source>
        <dbReference type="ARBA" id="ARBA00023136"/>
    </source>
</evidence>